<feature type="transmembrane region" description="Helical" evidence="7">
    <location>
        <begin position="423"/>
        <end position="444"/>
    </location>
</feature>
<dbReference type="RefSeq" id="WP_353530088.1">
    <property type="nucleotide sequence ID" value="NZ_JBBMEX010000003.1"/>
</dbReference>
<dbReference type="InterPro" id="IPR002528">
    <property type="entry name" value="MATE_fam"/>
</dbReference>
<dbReference type="Proteomes" id="UP001454489">
    <property type="component" value="Unassembled WGS sequence"/>
</dbReference>
<comment type="subcellular location">
    <subcellularLocation>
        <location evidence="1">Cell membrane</location>
        <topology evidence="1">Multi-pass membrane protein</topology>
    </subcellularLocation>
</comment>
<evidence type="ECO:0000256" key="4">
    <source>
        <dbReference type="ARBA" id="ARBA00022692"/>
    </source>
</evidence>
<evidence type="ECO:0000256" key="7">
    <source>
        <dbReference type="SAM" id="Phobius"/>
    </source>
</evidence>
<dbReference type="InterPro" id="IPR052031">
    <property type="entry name" value="Membrane_Transporter-Flippase"/>
</dbReference>
<feature type="transmembrane region" description="Helical" evidence="7">
    <location>
        <begin position="21"/>
        <end position="43"/>
    </location>
</feature>
<feature type="transmembrane region" description="Helical" evidence="7">
    <location>
        <begin position="269"/>
        <end position="292"/>
    </location>
</feature>
<feature type="transmembrane region" description="Helical" evidence="7">
    <location>
        <begin position="239"/>
        <end position="263"/>
    </location>
</feature>
<dbReference type="InterPro" id="IPR048279">
    <property type="entry name" value="MdtK-like"/>
</dbReference>
<sequence>MEQKKSYEIDMCNGPILSKMLLFTIPLMCSSMLQLLFNAADIVVVGRYAGDNSLAAVGSNTSLIGLLTNLFLGLSIGANVLVARYYGAKREEELKQTVHTAILLSIYSGIILTVLGCFGAKQILIWMQTPKEVLHLAALYLRIYFLGMTATMVYNFGSAILRAVGDTKRPLYYLFGAGVVNVILNLLFVIGFHLDVAGVAMATVISQCISAGLVLRCLIKEKGVIRLEIRQLHIHKDKFLGILKIGLPAGVQGIIFSLSNVVIQSSINSFGAVTVAGNSVAANIESFVYFAMNAFHQATISFTGQNMGAGNYKRINKIVITGEICVTVVGLVLGNLVVFFGHPLLSIYSSSSKVIAAGMVRLKVVSVTYALCGMMDVMVGALRGIGYSIMPMIVSMIGACGLRLVWLATIFQIPKYHTVHMIYVSYPITWAITFFAHICCFIWAKRCVEKKAGVLK</sequence>
<keyword evidence="4 7" id="KW-0812">Transmembrane</keyword>
<accession>A0ABV1HBA8</accession>
<feature type="transmembrane region" description="Helical" evidence="7">
    <location>
        <begin position="360"/>
        <end position="382"/>
    </location>
</feature>
<evidence type="ECO:0000313" key="8">
    <source>
        <dbReference type="EMBL" id="MEQ2557000.1"/>
    </source>
</evidence>
<protein>
    <submittedName>
        <fullName evidence="8">MATE family efflux transporter</fullName>
    </submittedName>
</protein>
<dbReference type="PANTHER" id="PTHR43549:SF3">
    <property type="entry name" value="MULTIDRUG RESISTANCE PROTEIN YPNP-RELATED"/>
    <property type="match status" value="1"/>
</dbReference>
<evidence type="ECO:0000313" key="9">
    <source>
        <dbReference type="Proteomes" id="UP001454489"/>
    </source>
</evidence>
<dbReference type="EMBL" id="JBBMEX010000003">
    <property type="protein sequence ID" value="MEQ2557000.1"/>
    <property type="molecule type" value="Genomic_DNA"/>
</dbReference>
<keyword evidence="2" id="KW-0813">Transport</keyword>
<dbReference type="NCBIfam" id="TIGR00797">
    <property type="entry name" value="matE"/>
    <property type="match status" value="1"/>
</dbReference>
<keyword evidence="9" id="KW-1185">Reference proteome</keyword>
<feature type="transmembrane region" description="Helical" evidence="7">
    <location>
        <begin position="171"/>
        <end position="190"/>
    </location>
</feature>
<feature type="transmembrane region" description="Helical" evidence="7">
    <location>
        <begin position="63"/>
        <end position="86"/>
    </location>
</feature>
<name>A0ABV1HBA8_9FIRM</name>
<keyword evidence="6 7" id="KW-0472">Membrane</keyword>
<keyword evidence="3" id="KW-1003">Cell membrane</keyword>
<evidence type="ECO:0000256" key="1">
    <source>
        <dbReference type="ARBA" id="ARBA00004651"/>
    </source>
</evidence>
<evidence type="ECO:0000256" key="5">
    <source>
        <dbReference type="ARBA" id="ARBA00022989"/>
    </source>
</evidence>
<dbReference type="PANTHER" id="PTHR43549">
    <property type="entry name" value="MULTIDRUG RESISTANCE PROTEIN YPNP-RELATED"/>
    <property type="match status" value="1"/>
</dbReference>
<evidence type="ECO:0000256" key="2">
    <source>
        <dbReference type="ARBA" id="ARBA00022448"/>
    </source>
</evidence>
<dbReference type="Pfam" id="PF01554">
    <property type="entry name" value="MatE"/>
    <property type="match status" value="2"/>
</dbReference>
<keyword evidence="5 7" id="KW-1133">Transmembrane helix</keyword>
<feature type="transmembrane region" description="Helical" evidence="7">
    <location>
        <begin position="98"/>
        <end position="123"/>
    </location>
</feature>
<evidence type="ECO:0000256" key="6">
    <source>
        <dbReference type="ARBA" id="ARBA00023136"/>
    </source>
</evidence>
<proteinExistence type="predicted"/>
<dbReference type="CDD" id="cd13138">
    <property type="entry name" value="MATE_yoeA_like"/>
    <property type="match status" value="1"/>
</dbReference>
<feature type="transmembrane region" description="Helical" evidence="7">
    <location>
        <begin position="318"/>
        <end position="340"/>
    </location>
</feature>
<feature type="transmembrane region" description="Helical" evidence="7">
    <location>
        <begin position="389"/>
        <end position="411"/>
    </location>
</feature>
<evidence type="ECO:0000256" key="3">
    <source>
        <dbReference type="ARBA" id="ARBA00022475"/>
    </source>
</evidence>
<gene>
    <name evidence="8" type="ORF">WMO43_03765</name>
</gene>
<organism evidence="8 9">
    <name type="scientific">Maccoyibacter intestinihominis</name>
    <dbReference type="NCBI Taxonomy" id="3133499"/>
    <lineage>
        <taxon>Bacteria</taxon>
        <taxon>Bacillati</taxon>
        <taxon>Bacillota</taxon>
        <taxon>Clostridia</taxon>
        <taxon>Lachnospirales</taxon>
        <taxon>Lachnospiraceae</taxon>
        <taxon>Maccoyibacter</taxon>
    </lineage>
</organism>
<feature type="transmembrane region" description="Helical" evidence="7">
    <location>
        <begin position="143"/>
        <end position="164"/>
    </location>
</feature>
<dbReference type="PIRSF" id="PIRSF006603">
    <property type="entry name" value="DinF"/>
    <property type="match status" value="1"/>
</dbReference>
<reference evidence="8 9" key="1">
    <citation type="submission" date="2024-03" db="EMBL/GenBank/DDBJ databases">
        <title>Human intestinal bacterial collection.</title>
        <authorList>
            <person name="Pauvert C."/>
            <person name="Hitch T.C.A."/>
            <person name="Clavel T."/>
        </authorList>
    </citation>
    <scope>NUCLEOTIDE SEQUENCE [LARGE SCALE GENOMIC DNA]</scope>
    <source>
        <strain evidence="8 9">CLA-AA-H185</strain>
    </source>
</reference>
<comment type="caution">
    <text evidence="8">The sequence shown here is derived from an EMBL/GenBank/DDBJ whole genome shotgun (WGS) entry which is preliminary data.</text>
</comment>
<feature type="transmembrane region" description="Helical" evidence="7">
    <location>
        <begin position="196"/>
        <end position="219"/>
    </location>
</feature>